<dbReference type="InterPro" id="IPR036938">
    <property type="entry name" value="PAP2/HPO_sf"/>
</dbReference>
<evidence type="ECO:0000256" key="4">
    <source>
        <dbReference type="ARBA" id="ARBA00022801"/>
    </source>
</evidence>
<evidence type="ECO:0000256" key="6">
    <source>
        <dbReference type="ARBA" id="ARBA00023136"/>
    </source>
</evidence>
<feature type="domain" description="Phosphatidic acid phosphatase type 2/haloperoxidase" evidence="7">
    <location>
        <begin position="74"/>
        <end position="181"/>
    </location>
</feature>
<keyword evidence="2" id="KW-1003">Cell membrane</keyword>
<keyword evidence="4" id="KW-0378">Hydrolase</keyword>
<keyword evidence="5" id="KW-1133">Transmembrane helix</keyword>
<dbReference type="GO" id="GO:0016787">
    <property type="term" value="F:hydrolase activity"/>
    <property type="evidence" value="ECO:0007669"/>
    <property type="project" value="UniProtKB-KW"/>
</dbReference>
<dbReference type="PANTHER" id="PTHR14969">
    <property type="entry name" value="SPHINGOSINE-1-PHOSPHATE PHOSPHOHYDROLASE"/>
    <property type="match status" value="1"/>
</dbReference>
<dbReference type="AlphaFoldDB" id="A0A6J7IVN7"/>
<organism evidence="8">
    <name type="scientific">freshwater metagenome</name>
    <dbReference type="NCBI Taxonomy" id="449393"/>
    <lineage>
        <taxon>unclassified sequences</taxon>
        <taxon>metagenomes</taxon>
        <taxon>ecological metagenomes</taxon>
    </lineage>
</organism>
<sequence>MNADEQRPSDRARGMRGLDATLYGIVARRHSPQLDVAMRRLSHAADYSRLSLSGAAVLALAGGPRGRRAAARGLACVGVTAAVVNLAVKPLTRRSRPDRAEHGVPEARHVPMPISTSFPSGHTAAAVAFAVGAAGAWPRAGVPLGALGILVGYSRVHTGVHYPGDVLAGGLIGAGLAAATGRALDARR</sequence>
<dbReference type="PANTHER" id="PTHR14969:SF62">
    <property type="entry name" value="DECAPRENYLPHOSPHORYL-5-PHOSPHORIBOSE PHOSPHATASE RV3807C-RELATED"/>
    <property type="match status" value="1"/>
</dbReference>
<dbReference type="InterPro" id="IPR000326">
    <property type="entry name" value="PAP2/HPO"/>
</dbReference>
<dbReference type="GO" id="GO:0005886">
    <property type="term" value="C:plasma membrane"/>
    <property type="evidence" value="ECO:0007669"/>
    <property type="project" value="UniProtKB-SubCell"/>
</dbReference>
<dbReference type="SUPFAM" id="SSF48317">
    <property type="entry name" value="Acid phosphatase/Vanadium-dependent haloperoxidase"/>
    <property type="match status" value="1"/>
</dbReference>
<protein>
    <submittedName>
        <fullName evidence="8">Unannotated protein</fullName>
    </submittedName>
</protein>
<evidence type="ECO:0000256" key="5">
    <source>
        <dbReference type="ARBA" id="ARBA00022989"/>
    </source>
</evidence>
<proteinExistence type="predicted"/>
<dbReference type="EMBL" id="CAFBMX010000006">
    <property type="protein sequence ID" value="CAB4934307.1"/>
    <property type="molecule type" value="Genomic_DNA"/>
</dbReference>
<dbReference type="Pfam" id="PF01569">
    <property type="entry name" value="PAP2"/>
    <property type="match status" value="1"/>
</dbReference>
<evidence type="ECO:0000256" key="3">
    <source>
        <dbReference type="ARBA" id="ARBA00022692"/>
    </source>
</evidence>
<reference evidence="8" key="1">
    <citation type="submission" date="2020-05" db="EMBL/GenBank/DDBJ databases">
        <authorList>
            <person name="Chiriac C."/>
            <person name="Salcher M."/>
            <person name="Ghai R."/>
            <person name="Kavagutti S V."/>
        </authorList>
    </citation>
    <scope>NUCLEOTIDE SEQUENCE</scope>
</reference>
<dbReference type="SMART" id="SM00014">
    <property type="entry name" value="acidPPc"/>
    <property type="match status" value="1"/>
</dbReference>
<evidence type="ECO:0000256" key="1">
    <source>
        <dbReference type="ARBA" id="ARBA00004651"/>
    </source>
</evidence>
<keyword evidence="3" id="KW-0812">Transmembrane</keyword>
<name>A0A6J7IVN7_9ZZZZ</name>
<evidence type="ECO:0000259" key="7">
    <source>
        <dbReference type="SMART" id="SM00014"/>
    </source>
</evidence>
<dbReference type="Gene3D" id="1.20.144.10">
    <property type="entry name" value="Phosphatidic acid phosphatase type 2/haloperoxidase"/>
    <property type="match status" value="1"/>
</dbReference>
<accession>A0A6J7IVN7</accession>
<evidence type="ECO:0000256" key="2">
    <source>
        <dbReference type="ARBA" id="ARBA00022475"/>
    </source>
</evidence>
<evidence type="ECO:0000313" key="8">
    <source>
        <dbReference type="EMBL" id="CAB4934307.1"/>
    </source>
</evidence>
<keyword evidence="6" id="KW-0472">Membrane</keyword>
<comment type="subcellular location">
    <subcellularLocation>
        <location evidence="1">Cell membrane</location>
        <topology evidence="1">Multi-pass membrane protein</topology>
    </subcellularLocation>
</comment>
<gene>
    <name evidence="8" type="ORF">UFOPK3674_01374</name>
</gene>